<sequence length="377" mass="39385">MNLKSTTAVLLTTLFLTLSACSSEEEITPGNNAANNATTSATTAVTPSQYQTVAPGNCAAVPGWASQNGGTTGGGTASETTVTTYAQLKAAVENTSVKVIRVSGTITITTRLSLQDQNGKTIYGASGAKLVSTDQTASNSGIINIKRCNNIIIRNLVFEGPGAYDTDGWDNAILDDCRNVWVDHCEFRDGVDGNFDIKNKSDYISVTYCKFNYLKAPKPGGSGGTDDHRFSNLIGSSDGATADAGKLRITFARCWWASGCKERMPRVRFGKVHIVNNYFNSSVSNKCIMAGVQADIRVQDNVFENVANPINLMSGYTAVTVTSGNIFTGTSGTTAGSGTAFTPPYTIITLAGTAVKANVTASSGAGATIGGNICGSF</sequence>
<dbReference type="Proteomes" id="UP000320643">
    <property type="component" value="Unassembled WGS sequence"/>
</dbReference>
<dbReference type="RefSeq" id="WP_143373848.1">
    <property type="nucleotide sequence ID" value="NZ_VJVZ01000008.1"/>
</dbReference>
<keyword evidence="2" id="KW-0119">Carbohydrate metabolism</keyword>
<keyword evidence="2" id="KW-0964">Secreted</keyword>
<dbReference type="GO" id="GO:0000272">
    <property type="term" value="P:polysaccharide catabolic process"/>
    <property type="evidence" value="ECO:0007669"/>
    <property type="project" value="UniProtKB-KW"/>
</dbReference>
<gene>
    <name evidence="5" type="ORF">FMM05_13090</name>
</gene>
<comment type="caution">
    <text evidence="5">The sequence shown here is derived from an EMBL/GenBank/DDBJ whole genome shotgun (WGS) entry which is preliminary data.</text>
</comment>
<evidence type="ECO:0000259" key="4">
    <source>
        <dbReference type="SMART" id="SM00656"/>
    </source>
</evidence>
<dbReference type="Pfam" id="PF00544">
    <property type="entry name" value="Pectate_lyase_4"/>
    <property type="match status" value="1"/>
</dbReference>
<comment type="similarity">
    <text evidence="2">Belongs to the polysaccharide lyase 1 family.</text>
</comment>
<dbReference type="AlphaFoldDB" id="A0A552UZF4"/>
<evidence type="ECO:0000313" key="5">
    <source>
        <dbReference type="EMBL" id="TRW23591.1"/>
    </source>
</evidence>
<keyword evidence="1 2" id="KW-0456">Lyase</keyword>
<feature type="signal peptide" evidence="3">
    <location>
        <begin position="1"/>
        <end position="20"/>
    </location>
</feature>
<dbReference type="SUPFAM" id="SSF51126">
    <property type="entry name" value="Pectin lyase-like"/>
    <property type="match status" value="1"/>
</dbReference>
<dbReference type="OrthoDB" id="9804661at2"/>
<feature type="chain" id="PRO_5021712891" evidence="3">
    <location>
        <begin position="21"/>
        <end position="377"/>
    </location>
</feature>
<comment type="subcellular location">
    <subcellularLocation>
        <location evidence="2">Secreted</location>
    </subcellularLocation>
</comment>
<dbReference type="InterPro" id="IPR012334">
    <property type="entry name" value="Pectin_lyas_fold"/>
</dbReference>
<dbReference type="InterPro" id="IPR011050">
    <property type="entry name" value="Pectin_lyase_fold/virulence"/>
</dbReference>
<evidence type="ECO:0000256" key="1">
    <source>
        <dbReference type="ARBA" id="ARBA00023239"/>
    </source>
</evidence>
<evidence type="ECO:0000256" key="2">
    <source>
        <dbReference type="RuleBase" id="RU361173"/>
    </source>
</evidence>
<accession>A0A552UZF4</accession>
<dbReference type="SMART" id="SM00656">
    <property type="entry name" value="Amb_all"/>
    <property type="match status" value="1"/>
</dbReference>
<dbReference type="InterPro" id="IPR002022">
    <property type="entry name" value="Pec_lyase"/>
</dbReference>
<keyword evidence="6" id="KW-1185">Reference proteome</keyword>
<keyword evidence="3" id="KW-0732">Signal</keyword>
<keyword evidence="2" id="KW-0624">Polysaccharide degradation</keyword>
<dbReference type="GO" id="GO:0005576">
    <property type="term" value="C:extracellular region"/>
    <property type="evidence" value="ECO:0007669"/>
    <property type="project" value="UniProtKB-SubCell"/>
</dbReference>
<reference evidence="5 6" key="1">
    <citation type="submission" date="2019-07" db="EMBL/GenBank/DDBJ databases">
        <title>Flavobacterium sp. nov., isolated from glacier ice.</title>
        <authorList>
            <person name="Liu Q."/>
            <person name="Xin Y.-H."/>
        </authorList>
    </citation>
    <scope>NUCLEOTIDE SEQUENCE [LARGE SCALE GENOMIC DNA]</scope>
    <source>
        <strain evidence="5 6">ZT4R6</strain>
    </source>
</reference>
<organism evidence="5 6">
    <name type="scientific">Flavobacterium zepuense</name>
    <dbReference type="NCBI Taxonomy" id="2593302"/>
    <lineage>
        <taxon>Bacteria</taxon>
        <taxon>Pseudomonadati</taxon>
        <taxon>Bacteroidota</taxon>
        <taxon>Flavobacteriia</taxon>
        <taxon>Flavobacteriales</taxon>
        <taxon>Flavobacteriaceae</taxon>
        <taxon>Flavobacterium</taxon>
    </lineage>
</organism>
<dbReference type="Gene3D" id="2.160.20.10">
    <property type="entry name" value="Single-stranded right-handed beta-helix, Pectin lyase-like"/>
    <property type="match status" value="1"/>
</dbReference>
<proteinExistence type="inferred from homology"/>
<dbReference type="PANTHER" id="PTHR31683">
    <property type="entry name" value="PECTATE LYASE 18-RELATED"/>
    <property type="match status" value="1"/>
</dbReference>
<dbReference type="GO" id="GO:0030570">
    <property type="term" value="F:pectate lyase activity"/>
    <property type="evidence" value="ECO:0007669"/>
    <property type="project" value="InterPro"/>
</dbReference>
<protein>
    <submittedName>
        <fullName evidence="5">Pectate lyase</fullName>
    </submittedName>
</protein>
<dbReference type="EMBL" id="VJVZ01000008">
    <property type="protein sequence ID" value="TRW23591.1"/>
    <property type="molecule type" value="Genomic_DNA"/>
</dbReference>
<feature type="domain" description="Pectate lyase" evidence="4">
    <location>
        <begin position="75"/>
        <end position="309"/>
    </location>
</feature>
<dbReference type="PROSITE" id="PS51257">
    <property type="entry name" value="PROKAR_LIPOPROTEIN"/>
    <property type="match status" value="1"/>
</dbReference>
<dbReference type="InterPro" id="IPR045032">
    <property type="entry name" value="PEL"/>
</dbReference>
<name>A0A552UZF4_9FLAO</name>
<evidence type="ECO:0000256" key="3">
    <source>
        <dbReference type="SAM" id="SignalP"/>
    </source>
</evidence>
<evidence type="ECO:0000313" key="6">
    <source>
        <dbReference type="Proteomes" id="UP000320643"/>
    </source>
</evidence>
<dbReference type="PANTHER" id="PTHR31683:SF18">
    <property type="entry name" value="PECTATE LYASE 21-RELATED"/>
    <property type="match status" value="1"/>
</dbReference>